<keyword evidence="1" id="KW-1185">Reference proteome</keyword>
<reference evidence="2" key="1">
    <citation type="submission" date="2020-12" db="UniProtKB">
        <authorList>
            <consortium name="WormBaseParasite"/>
        </authorList>
    </citation>
    <scope>IDENTIFICATION</scope>
    <source>
        <strain evidence="2">MHco3</strain>
    </source>
</reference>
<dbReference type="AlphaFoldDB" id="A0A7I4Y0U5"/>
<proteinExistence type="predicted"/>
<organism evidence="1 2">
    <name type="scientific">Haemonchus contortus</name>
    <name type="common">Barber pole worm</name>
    <dbReference type="NCBI Taxonomy" id="6289"/>
    <lineage>
        <taxon>Eukaryota</taxon>
        <taxon>Metazoa</taxon>
        <taxon>Ecdysozoa</taxon>
        <taxon>Nematoda</taxon>
        <taxon>Chromadorea</taxon>
        <taxon>Rhabditida</taxon>
        <taxon>Rhabditina</taxon>
        <taxon>Rhabditomorpha</taxon>
        <taxon>Strongyloidea</taxon>
        <taxon>Trichostrongylidae</taxon>
        <taxon>Haemonchus</taxon>
    </lineage>
</organism>
<name>A0A7I4Y0U5_HAECO</name>
<protein>
    <submittedName>
        <fullName evidence="2">Secreted protein</fullName>
    </submittedName>
</protein>
<evidence type="ECO:0000313" key="2">
    <source>
        <dbReference type="WBParaSite" id="HCON_00039890-00001"/>
    </source>
</evidence>
<evidence type="ECO:0000313" key="1">
    <source>
        <dbReference type="Proteomes" id="UP000025227"/>
    </source>
</evidence>
<dbReference type="Proteomes" id="UP000025227">
    <property type="component" value="Unplaced"/>
</dbReference>
<accession>A0A7I4Y0U5</accession>
<sequence length="113" mass="12836">MARDRFLPIFLAVAVVTDYAYSMSLLDRHLTKLQNPSDPSTHLNEMKFSVHHNFAGGSDAIVGPRLFSHVGSFRGKPIVSRQKNTFVDDNGVGVPLLPYNYNSWRIHTRPIRR</sequence>
<dbReference type="WBParaSite" id="HCON_00039890-00001">
    <property type="protein sequence ID" value="HCON_00039890-00001"/>
    <property type="gene ID" value="HCON_00039890"/>
</dbReference>
<dbReference type="OrthoDB" id="5864371at2759"/>
<dbReference type="OMA" id="SWRIHTR"/>